<reference evidence="2" key="2">
    <citation type="journal article" date="2018" name="Viruses">
        <title>New Insights into the Evolutionary and Genomic Landscape of Molluscum Contagiosum Virus (MCV) based on Nine MCV1 and Six MCV2 Complete Genome Sequences.</title>
        <authorList>
            <person name="Zorec T."/>
            <person name="Kutnjak D."/>
            <person name="Hosnjak L."/>
            <person name="Kusar B."/>
            <person name="Trcko K."/>
            <person name="Kocjan B."/>
            <person name="Li Y."/>
            <person name="Krizmaric M."/>
            <person name="Miljkovic J."/>
            <person name="Ravnikar M."/>
            <person name="Poljak M."/>
        </authorList>
    </citation>
    <scope>NUCLEOTIDE SEQUENCE [LARGE SCALE GENOMIC DNA]</scope>
    <source>
        <strain evidence="2">MCV2_MB98</strain>
        <strain evidence="3">MCV2_MC316</strain>
        <strain evidence="4">MCV2_MC332</strain>
    </source>
</reference>
<dbReference type="Proteomes" id="UP000320816">
    <property type="component" value="Segment"/>
</dbReference>
<dbReference type="Proteomes" id="UP000317891">
    <property type="component" value="Segment"/>
</dbReference>
<evidence type="ECO:0000313" key="1">
    <source>
        <dbReference type="EMBL" id="AQY16705.1"/>
    </source>
</evidence>
<protein>
    <submittedName>
        <fullName evidence="1">MC132</fullName>
    </submittedName>
</protein>
<gene>
    <name evidence="1" type="primary">MC132L</name>
</gene>
<organism evidence="1">
    <name type="scientific">Molluscum contagiosum virus subtype 2</name>
    <name type="common">MOCV</name>
    <name type="synonym">MCVII</name>
    <dbReference type="NCBI Taxonomy" id="10281"/>
    <lineage>
        <taxon>Viruses</taxon>
        <taxon>Varidnaviria</taxon>
        <taxon>Bamfordvirae</taxon>
        <taxon>Nucleocytoviricota</taxon>
        <taxon>Pokkesviricetes</taxon>
        <taxon>Chitovirales</taxon>
        <taxon>Poxviridae</taxon>
        <taxon>Chordopoxvirinae</taxon>
        <taxon>Molluscipoxvirus</taxon>
        <taxon>Molluscipoxvirus molluscum</taxon>
        <taxon>Molluscum contagiosum virus</taxon>
    </lineage>
</organism>
<organismHost>
    <name type="scientific">Homo sapiens</name>
    <name type="common">Human</name>
    <dbReference type="NCBI Taxonomy" id="9606"/>
</organismHost>
<dbReference type="EMBL" id="MH320550">
    <property type="protein sequence ID" value="AYO88107.1"/>
    <property type="molecule type" value="Genomic_DNA"/>
</dbReference>
<evidence type="ECO:0000313" key="2">
    <source>
        <dbReference type="EMBL" id="AYO87767.1"/>
    </source>
</evidence>
<dbReference type="EMBL" id="MH320548">
    <property type="protein sequence ID" value="AYO87767.1"/>
    <property type="molecule type" value="Genomic_DNA"/>
</dbReference>
<name>A0A1S7DLX6_MCV2</name>
<dbReference type="EMBL" id="KY040274">
    <property type="protein sequence ID" value="AQY16705.1"/>
    <property type="molecule type" value="Genomic_DNA"/>
</dbReference>
<dbReference type="Proteomes" id="UP000317568">
    <property type="component" value="Genome"/>
</dbReference>
<dbReference type="Proteomes" id="UP000315637">
    <property type="component" value="Segment"/>
</dbReference>
<dbReference type="EMBL" id="MH320551">
    <property type="protein sequence ID" value="AYO88277.1"/>
    <property type="molecule type" value="Genomic_DNA"/>
</dbReference>
<evidence type="ECO:0000313" key="3">
    <source>
        <dbReference type="EMBL" id="AYO88107.1"/>
    </source>
</evidence>
<reference evidence="2" key="3">
    <citation type="submission" date="2018-05" db="EMBL/GenBank/DDBJ databases">
        <authorList>
            <person name="Zorec T.M."/>
            <person name="Hosnjak L."/>
            <person name="Kutnjak D."/>
            <person name="Kusar B."/>
            <person name="Trcko K."/>
            <person name="Kocjan B.J."/>
            <person name="Li Y."/>
            <person name="Krizmaric M."/>
            <person name="Miljkovic J."/>
            <person name="Ravnikar M."/>
            <person name="Poljak M."/>
        </authorList>
    </citation>
    <scope>NUCLEOTIDE SEQUENCE</scope>
    <source>
        <strain evidence="2">MCV2_MB98</strain>
        <strain evidence="3">MCV2_MC316</strain>
        <strain evidence="4">MCV2_MC332</strain>
    </source>
</reference>
<evidence type="ECO:0000313" key="4">
    <source>
        <dbReference type="EMBL" id="AYO88277.1"/>
    </source>
</evidence>
<proteinExistence type="predicted"/>
<reference evidence="1" key="1">
    <citation type="journal article" date="2017" name="J. Gen. Virol.">
        <title>Recombination events and variability among full-length genomes of co-circulating molluscum contagiosum virus subtypes 1 and 2.</title>
        <authorList>
            <person name="Lopez-Bueno A."/>
            <person name="Parras-Molto M."/>
            <person name="Lopez-Barrantes O."/>
            <person name="Belda S."/>
            <person name="Alejo A."/>
        </authorList>
    </citation>
    <scope>NUCLEOTIDE SEQUENCE</scope>
    <source>
        <strain evidence="1">Madrid 2016_1</strain>
    </source>
</reference>
<sequence length="229" mass="26169">MKSFTDPCLLGPSACRGDFFEGLSSELFPTSEGKVLAARLLRRLGWRPAEGQCSWCPDAYEYLHDLQFRYTGPVPLARSHPGLTRVLRWVLEGLGHFLFCRPRVQGNPFTYHLSCIGSAIRTLELLREQAHSHLWEQGNIVDSYWTCSSEYGYEGKWGQRAIVRGALSGPWPRPEPPSLQLQCLCAIWRACLFRGQIQAQKYTNWLCVRHLQVRPSTDTLDSDLLLQRC</sequence>
<accession>A0A1S7DLX6</accession>